<reference evidence="4 5" key="1">
    <citation type="submission" date="2017-02" db="EMBL/GenBank/DDBJ databases">
        <authorList>
            <person name="Peterson S.W."/>
        </authorList>
    </citation>
    <scope>NUCLEOTIDE SEQUENCE [LARGE SCALE GENOMIC DNA]</scope>
    <source>
        <strain evidence="4 5">ATCC 17233</strain>
    </source>
</reference>
<evidence type="ECO:0000259" key="2">
    <source>
        <dbReference type="Pfam" id="PF26011"/>
    </source>
</evidence>
<keyword evidence="1" id="KW-0472">Membrane</keyword>
<dbReference type="EMBL" id="FUXA01000006">
    <property type="protein sequence ID" value="SJZ61099.1"/>
    <property type="molecule type" value="Genomic_DNA"/>
</dbReference>
<keyword evidence="1" id="KW-1133">Transmembrane helix</keyword>
<dbReference type="InterPro" id="IPR058709">
    <property type="entry name" value="BSH_RND-rel"/>
</dbReference>
<evidence type="ECO:0008006" key="6">
    <source>
        <dbReference type="Google" id="ProtNLM"/>
    </source>
</evidence>
<dbReference type="Proteomes" id="UP000189857">
    <property type="component" value="Unassembled WGS sequence"/>
</dbReference>
<dbReference type="AlphaFoldDB" id="A0A1T4M268"/>
<feature type="domain" description="RND related barrel-sandwich hybrid" evidence="3">
    <location>
        <begin position="72"/>
        <end position="240"/>
    </location>
</feature>
<gene>
    <name evidence="4" type="ORF">SAMN02745110_01067</name>
</gene>
<evidence type="ECO:0000256" key="1">
    <source>
        <dbReference type="SAM" id="Phobius"/>
    </source>
</evidence>
<evidence type="ECO:0000259" key="3">
    <source>
        <dbReference type="Pfam" id="PF26018"/>
    </source>
</evidence>
<dbReference type="RefSeq" id="WP_078786901.1">
    <property type="nucleotide sequence ID" value="NZ_FMTO01000004.1"/>
</dbReference>
<keyword evidence="1" id="KW-0812">Transmembrane</keyword>
<protein>
    <recommendedName>
        <fullName evidence="6">HlyD family secretion protein</fullName>
    </recommendedName>
</protein>
<accession>A0A1T4M268</accession>
<dbReference type="InterPro" id="IPR058729">
    <property type="entry name" value="Beta-barrel_RND-rel"/>
</dbReference>
<dbReference type="Pfam" id="PF26018">
    <property type="entry name" value="BSH_RND_rel"/>
    <property type="match status" value="1"/>
</dbReference>
<name>A0A1T4M268_9FIRM</name>
<organism evidence="4 5">
    <name type="scientific">Eubacterium ruminantium</name>
    <dbReference type="NCBI Taxonomy" id="42322"/>
    <lineage>
        <taxon>Bacteria</taxon>
        <taxon>Bacillati</taxon>
        <taxon>Bacillota</taxon>
        <taxon>Clostridia</taxon>
        <taxon>Eubacteriales</taxon>
        <taxon>Eubacteriaceae</taxon>
        <taxon>Eubacterium</taxon>
    </lineage>
</organism>
<evidence type="ECO:0000313" key="5">
    <source>
        <dbReference type="Proteomes" id="UP000189857"/>
    </source>
</evidence>
<proteinExistence type="predicted"/>
<feature type="domain" description="RND related beta-barrel" evidence="2">
    <location>
        <begin position="245"/>
        <end position="315"/>
    </location>
</feature>
<sequence>MKTIKSKKKSNVVKFNNISKFNAAMVVFAAILLYVTLSVIISLRKKPVTLYRVGESKVNNNINCTGIAVRSELVVNSSASGYIAYFARDNEKIKKSNPVCSIDNSGDFSKLFSDEENGINIELSGKDYQQVRDTISNYKSNYSDVSFNSVYNFKGEVQGRVLDAANKLILARMKADKNLGNSLNYTYAPLSGILCFYTDGFENRTAESIKAEDMDKAAYKRTTFATGDIVNSGSPIFKMIENEEWHIVCYLNEEEAKKLEDDDYVEININNSNFTVYTPYTATQEGDKYKVDIKLTKYMSLFANERYLNIEIIKDDFEGLKIPKTSLATKKAYVLPKKFITAGGNSSRKNKVYKQAVNEDGSSTIKQLTLEIYKEDDDNVWVNPDSFESTDVIVQMDTNDVISVSLLKSDDIYGVYQANEGIADFHQVEILREGDEFVIVSRNGSLRKYDNIILNSNKVKENQIIY</sequence>
<evidence type="ECO:0000313" key="4">
    <source>
        <dbReference type="EMBL" id="SJZ61099.1"/>
    </source>
</evidence>
<keyword evidence="5" id="KW-1185">Reference proteome</keyword>
<dbReference type="OrthoDB" id="1834786at2"/>
<feature type="transmembrane region" description="Helical" evidence="1">
    <location>
        <begin position="21"/>
        <end position="43"/>
    </location>
</feature>
<dbReference type="Pfam" id="PF26011">
    <property type="entry name" value="Beta-barrel_RND_rel"/>
    <property type="match status" value="1"/>
</dbReference>